<feature type="transmembrane region" description="Helical" evidence="7">
    <location>
        <begin position="202"/>
        <end position="221"/>
    </location>
</feature>
<dbReference type="Pfam" id="PF10261">
    <property type="entry name" value="FIT"/>
    <property type="match status" value="1"/>
</dbReference>
<dbReference type="InterPro" id="IPR009163">
    <property type="entry name" value="Ap4A_phos1/2"/>
</dbReference>
<evidence type="ECO:0000256" key="7">
    <source>
        <dbReference type="SAM" id="Phobius"/>
    </source>
</evidence>
<keyword evidence="4 7" id="KW-1133">Transmembrane helix</keyword>
<feature type="domain" description="ATP adenylyltransferase C-terminal" evidence="8">
    <location>
        <begin position="510"/>
        <end position="633"/>
    </location>
</feature>
<dbReference type="GO" id="GO:0009117">
    <property type="term" value="P:nucleotide metabolic process"/>
    <property type="evidence" value="ECO:0007669"/>
    <property type="project" value="InterPro"/>
</dbReference>
<reference evidence="10" key="2">
    <citation type="submission" date="2023-05" db="EMBL/GenBank/DDBJ databases">
        <authorList>
            <consortium name="Lawrence Berkeley National Laboratory"/>
            <person name="Steindorff A."/>
            <person name="Hensen N."/>
            <person name="Bonometti L."/>
            <person name="Westerberg I."/>
            <person name="Brannstrom I.O."/>
            <person name="Guillou S."/>
            <person name="Cros-Aarteil S."/>
            <person name="Calhoun S."/>
            <person name="Haridas S."/>
            <person name="Kuo A."/>
            <person name="Mondo S."/>
            <person name="Pangilinan J."/>
            <person name="Riley R."/>
            <person name="Labutti K."/>
            <person name="Andreopoulos B."/>
            <person name="Lipzen A."/>
            <person name="Chen C."/>
            <person name="Yanf M."/>
            <person name="Daum C."/>
            <person name="Ng V."/>
            <person name="Clum A."/>
            <person name="Ohm R."/>
            <person name="Martin F."/>
            <person name="Silar P."/>
            <person name="Natvig D."/>
            <person name="Lalanne C."/>
            <person name="Gautier V."/>
            <person name="Ament-Velasquez S.L."/>
            <person name="Kruys A."/>
            <person name="Hutchinson M.I."/>
            <person name="Powell A.J."/>
            <person name="Barry K."/>
            <person name="Miller A.N."/>
            <person name="Grigoriev I.V."/>
            <person name="Debuchy R."/>
            <person name="Gladieux P."/>
            <person name="Thoren M.H."/>
            <person name="Johannesson H."/>
        </authorList>
    </citation>
    <scope>NUCLEOTIDE SEQUENCE</scope>
    <source>
        <strain evidence="10">CBS 315.58</strain>
    </source>
</reference>
<feature type="transmembrane region" description="Helical" evidence="7">
    <location>
        <begin position="127"/>
        <end position="148"/>
    </location>
</feature>
<feature type="domain" description="Ap4A phosphorylase 1/2 N-terminal" evidence="9">
    <location>
        <begin position="317"/>
        <end position="485"/>
    </location>
</feature>
<dbReference type="InterPro" id="IPR036265">
    <property type="entry name" value="HIT-like_sf"/>
</dbReference>
<dbReference type="Proteomes" id="UP001303160">
    <property type="component" value="Unassembled WGS sequence"/>
</dbReference>
<gene>
    <name evidence="10" type="ORF">QBC40DRAFT_305593</name>
</gene>
<dbReference type="GO" id="GO:0003877">
    <property type="term" value="F:ATP:ADP adenylyltransferase activity"/>
    <property type="evidence" value="ECO:0007669"/>
    <property type="project" value="InterPro"/>
</dbReference>
<dbReference type="SUPFAM" id="SSF54197">
    <property type="entry name" value="HIT-like"/>
    <property type="match status" value="1"/>
</dbReference>
<evidence type="ECO:0000256" key="2">
    <source>
        <dbReference type="ARBA" id="ARBA00022692"/>
    </source>
</evidence>
<feature type="compositionally biased region" description="Low complexity" evidence="6">
    <location>
        <begin position="18"/>
        <end position="29"/>
    </location>
</feature>
<dbReference type="Gene3D" id="3.30.428.70">
    <property type="match status" value="1"/>
</dbReference>
<dbReference type="InterPro" id="IPR019388">
    <property type="entry name" value="FIT"/>
</dbReference>
<name>A0AAN7AWX4_9PEZI</name>
<evidence type="ECO:0000256" key="1">
    <source>
        <dbReference type="ARBA" id="ARBA00004477"/>
    </source>
</evidence>
<reference evidence="10" key="1">
    <citation type="journal article" date="2023" name="Mol. Phylogenet. Evol.">
        <title>Genome-scale phylogeny and comparative genomics of the fungal order Sordariales.</title>
        <authorList>
            <person name="Hensen N."/>
            <person name="Bonometti L."/>
            <person name="Westerberg I."/>
            <person name="Brannstrom I.O."/>
            <person name="Guillou S."/>
            <person name="Cros-Aarteil S."/>
            <person name="Calhoun S."/>
            <person name="Haridas S."/>
            <person name="Kuo A."/>
            <person name="Mondo S."/>
            <person name="Pangilinan J."/>
            <person name="Riley R."/>
            <person name="LaButti K."/>
            <person name="Andreopoulos B."/>
            <person name="Lipzen A."/>
            <person name="Chen C."/>
            <person name="Yan M."/>
            <person name="Daum C."/>
            <person name="Ng V."/>
            <person name="Clum A."/>
            <person name="Steindorff A."/>
            <person name="Ohm R.A."/>
            <person name="Martin F."/>
            <person name="Silar P."/>
            <person name="Natvig D.O."/>
            <person name="Lalanne C."/>
            <person name="Gautier V."/>
            <person name="Ament-Velasquez S.L."/>
            <person name="Kruys A."/>
            <person name="Hutchinson M.I."/>
            <person name="Powell A.J."/>
            <person name="Barry K."/>
            <person name="Miller A.N."/>
            <person name="Grigoriev I.V."/>
            <person name="Debuchy R."/>
            <person name="Gladieux P."/>
            <person name="Hiltunen Thoren M."/>
            <person name="Johannesson H."/>
        </authorList>
    </citation>
    <scope>NUCLEOTIDE SEQUENCE</scope>
    <source>
        <strain evidence="10">CBS 315.58</strain>
    </source>
</reference>
<evidence type="ECO:0000313" key="10">
    <source>
        <dbReference type="EMBL" id="KAK4201939.1"/>
    </source>
</evidence>
<evidence type="ECO:0000256" key="6">
    <source>
        <dbReference type="SAM" id="MobiDB-lite"/>
    </source>
</evidence>
<feature type="transmembrane region" description="Helical" evidence="7">
    <location>
        <begin position="275"/>
        <end position="298"/>
    </location>
</feature>
<comment type="subcellular location">
    <subcellularLocation>
        <location evidence="1">Endoplasmic reticulum membrane</location>
        <topology evidence="1">Multi-pass membrane protein</topology>
    </subcellularLocation>
</comment>
<dbReference type="EMBL" id="MU863902">
    <property type="protein sequence ID" value="KAK4201939.1"/>
    <property type="molecule type" value="Genomic_DNA"/>
</dbReference>
<evidence type="ECO:0000256" key="5">
    <source>
        <dbReference type="ARBA" id="ARBA00023136"/>
    </source>
</evidence>
<dbReference type="GO" id="GO:0010945">
    <property type="term" value="F:coenzyme A diphosphatase activity"/>
    <property type="evidence" value="ECO:0007669"/>
    <property type="project" value="InterPro"/>
</dbReference>
<keyword evidence="5 7" id="KW-0472">Membrane</keyword>
<proteinExistence type="predicted"/>
<dbReference type="GO" id="GO:0005789">
    <property type="term" value="C:endoplasmic reticulum membrane"/>
    <property type="evidence" value="ECO:0007669"/>
    <property type="project" value="UniProtKB-SubCell"/>
</dbReference>
<dbReference type="InterPro" id="IPR043171">
    <property type="entry name" value="Ap4A_phos1/2-like"/>
</dbReference>
<dbReference type="InterPro" id="IPR019200">
    <property type="entry name" value="ATP_adenylylTrfase_C"/>
</dbReference>
<comment type="caution">
    <text evidence="10">The sequence shown here is derived from an EMBL/GenBank/DDBJ whole genome shotgun (WGS) entry which is preliminary data.</text>
</comment>
<dbReference type="PANTHER" id="PTHR38420:SF3">
    <property type="entry name" value="5',5'''-P-1,P-4-TETRAPHOSPHATE PHOSPHORYLASE 2"/>
    <property type="match status" value="1"/>
</dbReference>
<feature type="compositionally biased region" description="Polar residues" evidence="6">
    <location>
        <begin position="8"/>
        <end position="17"/>
    </location>
</feature>
<evidence type="ECO:0000259" key="9">
    <source>
        <dbReference type="Pfam" id="PF19327"/>
    </source>
</evidence>
<organism evidence="10 11">
    <name type="scientific">Triangularia verruculosa</name>
    <dbReference type="NCBI Taxonomy" id="2587418"/>
    <lineage>
        <taxon>Eukaryota</taxon>
        <taxon>Fungi</taxon>
        <taxon>Dikarya</taxon>
        <taxon>Ascomycota</taxon>
        <taxon>Pezizomycotina</taxon>
        <taxon>Sordariomycetes</taxon>
        <taxon>Sordariomycetidae</taxon>
        <taxon>Sordariales</taxon>
        <taxon>Podosporaceae</taxon>
        <taxon>Triangularia</taxon>
    </lineage>
</organism>
<dbReference type="PANTHER" id="PTHR38420">
    <property type="entry name" value="AP-4-A PHOSPHORYLASE II"/>
    <property type="match status" value="1"/>
</dbReference>
<feature type="transmembrane region" description="Helical" evidence="7">
    <location>
        <begin position="97"/>
        <end position="115"/>
    </location>
</feature>
<evidence type="ECO:0000313" key="11">
    <source>
        <dbReference type="Proteomes" id="UP001303160"/>
    </source>
</evidence>
<sequence>MDSPPLPSSSRVHISSETTTRTAPPRNNPLLPTPTELVLLSIYPALLLFGTLFAVLSPDVSASTYDPLTQSHDQGSLAPSYFARKNNLFNVLFVKRGWGWITFSFFLFVFTHPALRTTAQKSRATVRWAVVTAWWVFVTQWFFGPAIIDRGFRFTGGKCQVKMAEIAEADVEDIGVKEVFTAAACKSAGGRWSGGHDISGHVFLLVLGSCFLLQEVGWVVGRWVRYVKEERSVVMPDGAVRRAIVEVDRAERYRQEQEGTARRSVLEALGHGGKVAIAVVGLCAWMLLMTAIYFHTWFEKSTMAASPDKMPLKPPLPTNLPSLVKTAFTNAVASKDVNFYPTQVTILNVNSIPFQLRFSPSLANKPKAPVPVVNISHSAPQAPKKEFFNPFAAPLPQMLITAVGSPPSHNLVLNKFAIVPEHFILSTVSFKQQTDLLEADDLAAAWACIDAYKQERKELYVFFNSGGHSGASQPHRHLQLLPVENMRDGLGEGEWDVLAKGFLDQDIRERLPFKVFAAGIEETKGDGEGLRRVYLELYNLACEAVLGKDAGVQTEGEARISYNLAMTMTTMVVVPRLAEGGVVRDENGQEVGKLALNGTVLAGTALVKSQAEWDALRGDPDQVREVLGRIGLPNRAKI</sequence>
<keyword evidence="11" id="KW-1185">Reference proteome</keyword>
<evidence type="ECO:0000256" key="4">
    <source>
        <dbReference type="ARBA" id="ARBA00022989"/>
    </source>
</evidence>
<protein>
    <submittedName>
        <fullName evidence="10">FIT family protein scs3</fullName>
    </submittedName>
</protein>
<feature type="transmembrane region" description="Helical" evidence="7">
    <location>
        <begin position="37"/>
        <end position="56"/>
    </location>
</feature>
<keyword evidence="2 7" id="KW-0812">Transmembrane</keyword>
<evidence type="ECO:0000259" key="8">
    <source>
        <dbReference type="Pfam" id="PF09830"/>
    </source>
</evidence>
<dbReference type="Pfam" id="PF09830">
    <property type="entry name" value="ATP_transf"/>
    <property type="match status" value="1"/>
</dbReference>
<accession>A0AAN7AWX4</accession>
<feature type="region of interest" description="Disordered" evidence="6">
    <location>
        <begin position="1"/>
        <end position="29"/>
    </location>
</feature>
<dbReference type="Pfam" id="PF19327">
    <property type="entry name" value="Ap4A_phos_N"/>
    <property type="match status" value="1"/>
</dbReference>
<dbReference type="AlphaFoldDB" id="A0AAN7AWX4"/>
<dbReference type="GO" id="GO:0005524">
    <property type="term" value="F:ATP binding"/>
    <property type="evidence" value="ECO:0007669"/>
    <property type="project" value="InterPro"/>
</dbReference>
<keyword evidence="3" id="KW-0256">Endoplasmic reticulum</keyword>
<dbReference type="InterPro" id="IPR045759">
    <property type="entry name" value="Ap4A_phos1/2_N"/>
</dbReference>
<evidence type="ECO:0000256" key="3">
    <source>
        <dbReference type="ARBA" id="ARBA00022824"/>
    </source>
</evidence>
<dbReference type="GO" id="GO:0019915">
    <property type="term" value="P:lipid storage"/>
    <property type="evidence" value="ECO:0007669"/>
    <property type="project" value="InterPro"/>
</dbReference>